<dbReference type="PANTHER" id="PTHR43179:SF7">
    <property type="entry name" value="RHAMNOSYLTRANSFERASE WBBL"/>
    <property type="match status" value="1"/>
</dbReference>
<evidence type="ECO:0000259" key="1">
    <source>
        <dbReference type="Pfam" id="PF00535"/>
    </source>
</evidence>
<dbReference type="EMBL" id="BAABBW010000003">
    <property type="protein sequence ID" value="GAA4175823.1"/>
    <property type="molecule type" value="Genomic_DNA"/>
</dbReference>
<dbReference type="SUPFAM" id="SSF53448">
    <property type="entry name" value="Nucleotide-diphospho-sugar transferases"/>
    <property type="match status" value="2"/>
</dbReference>
<dbReference type="RefSeq" id="WP_344754311.1">
    <property type="nucleotide sequence ID" value="NZ_BAABBW010000003.1"/>
</dbReference>
<reference evidence="3" key="1">
    <citation type="journal article" date="2019" name="Int. J. Syst. Evol. Microbiol.">
        <title>The Global Catalogue of Microorganisms (GCM) 10K type strain sequencing project: providing services to taxonomists for standard genome sequencing and annotation.</title>
        <authorList>
            <consortium name="The Broad Institute Genomics Platform"/>
            <consortium name="The Broad Institute Genome Sequencing Center for Infectious Disease"/>
            <person name="Wu L."/>
            <person name="Ma J."/>
        </authorList>
    </citation>
    <scope>NUCLEOTIDE SEQUENCE [LARGE SCALE GENOMIC DNA]</scope>
    <source>
        <strain evidence="3">JCM 17591</strain>
    </source>
</reference>
<dbReference type="Gene3D" id="3.90.550.10">
    <property type="entry name" value="Spore Coat Polysaccharide Biosynthesis Protein SpsA, Chain A"/>
    <property type="match status" value="2"/>
</dbReference>
<protein>
    <recommendedName>
        <fullName evidence="1">Glycosyltransferase 2-like domain-containing protein</fullName>
    </recommendedName>
</protein>
<evidence type="ECO:0000313" key="3">
    <source>
        <dbReference type="Proteomes" id="UP001501079"/>
    </source>
</evidence>
<gene>
    <name evidence="2" type="ORF">GCM10022287_22040</name>
</gene>
<dbReference type="InterPro" id="IPR029044">
    <property type="entry name" value="Nucleotide-diphossugar_trans"/>
</dbReference>
<dbReference type="Pfam" id="PF00535">
    <property type="entry name" value="Glycos_transf_2"/>
    <property type="match status" value="2"/>
</dbReference>
<feature type="domain" description="Glycosyltransferase 2-like" evidence="1">
    <location>
        <begin position="239"/>
        <end position="289"/>
    </location>
</feature>
<accession>A0ABP8A269</accession>
<keyword evidence="3" id="KW-1185">Reference proteome</keyword>
<feature type="domain" description="Glycosyltransferase 2-like" evidence="1">
    <location>
        <begin position="30"/>
        <end position="109"/>
    </location>
</feature>
<name>A0ABP8A269_9MICO</name>
<dbReference type="Proteomes" id="UP001501079">
    <property type="component" value="Unassembled WGS sequence"/>
</dbReference>
<dbReference type="PANTHER" id="PTHR43179">
    <property type="entry name" value="RHAMNOSYLTRANSFERASE WBBL"/>
    <property type="match status" value="1"/>
</dbReference>
<comment type="caution">
    <text evidence="2">The sequence shown here is derived from an EMBL/GenBank/DDBJ whole genome shotgun (WGS) entry which is preliminary data.</text>
</comment>
<sequence length="420" mass="46954">MIALSVLVPSVSSRRDGLAAKVVDQLFAQVEQLEDRKRVEVIVLQDNFTRVVGDKRNILVNLAQGDYVAFVDDDDWVEPDYITSLLAAIDSGDPDAVTFQAAVTLDGGPVTPCDYSIRFTADRNFPDRFERLPNHIAAVRRELALKTPFKEIQWGEDGDYAKRLKPLLKSEVHLEKTLYHYVFDSTVTETQKAVMDVVMMSNASTPDLRRMTQHAIDTCRRGASGKLNIIVVEQDPSASYRGASVIRRPGQFNYNAAANEGARWGRADWIMFANNDLVFEPGWMEPLLNAGHMVVSPHNPGDPRQQGLRGNETGPITGRHLSGWCFMMAREVWNRIGGLNEDYGYWCADNATVKQVMALGIEPMLVPDSRVKHLVSKTGGRAGQIDDELTWGAVARFNAEFGEHLFEGDPRFEAWRSARG</sequence>
<dbReference type="CDD" id="cd00761">
    <property type="entry name" value="Glyco_tranf_GTA_type"/>
    <property type="match status" value="1"/>
</dbReference>
<proteinExistence type="predicted"/>
<evidence type="ECO:0000313" key="2">
    <source>
        <dbReference type="EMBL" id="GAA4175823.1"/>
    </source>
</evidence>
<organism evidence="2 3">
    <name type="scientific">Gryllotalpicola koreensis</name>
    <dbReference type="NCBI Taxonomy" id="993086"/>
    <lineage>
        <taxon>Bacteria</taxon>
        <taxon>Bacillati</taxon>
        <taxon>Actinomycetota</taxon>
        <taxon>Actinomycetes</taxon>
        <taxon>Micrococcales</taxon>
        <taxon>Microbacteriaceae</taxon>
        <taxon>Gryllotalpicola</taxon>
    </lineage>
</organism>
<dbReference type="InterPro" id="IPR001173">
    <property type="entry name" value="Glyco_trans_2-like"/>
</dbReference>